<dbReference type="GO" id="GO:0015091">
    <property type="term" value="F:ferric iron transmembrane transporter activity"/>
    <property type="evidence" value="ECO:0007669"/>
    <property type="project" value="InterPro"/>
</dbReference>
<dbReference type="InterPro" id="IPR036942">
    <property type="entry name" value="Beta-barrel_TonB_sf"/>
</dbReference>
<dbReference type="InterPro" id="IPR037066">
    <property type="entry name" value="Plug_dom_sf"/>
</dbReference>
<dbReference type="PANTHER" id="PTHR30069">
    <property type="entry name" value="TONB-DEPENDENT OUTER MEMBRANE RECEPTOR"/>
    <property type="match status" value="1"/>
</dbReference>
<evidence type="ECO:0000256" key="9">
    <source>
        <dbReference type="ARBA" id="ARBA00023170"/>
    </source>
</evidence>
<dbReference type="SUPFAM" id="SSF56935">
    <property type="entry name" value="Porins"/>
    <property type="match status" value="1"/>
</dbReference>
<evidence type="ECO:0000256" key="1">
    <source>
        <dbReference type="ARBA" id="ARBA00004571"/>
    </source>
</evidence>
<dbReference type="PROSITE" id="PS52016">
    <property type="entry name" value="TONB_DEPENDENT_REC_3"/>
    <property type="match status" value="1"/>
</dbReference>
<dbReference type="Gene3D" id="2.170.130.10">
    <property type="entry name" value="TonB-dependent receptor, plug domain"/>
    <property type="match status" value="1"/>
</dbReference>
<keyword evidence="7 13" id="KW-0798">TonB box</keyword>
<feature type="domain" description="TonB-dependent receptor plug" evidence="17">
    <location>
        <begin position="89"/>
        <end position="195"/>
    </location>
</feature>
<feature type="domain" description="TonB-dependent receptor-like beta-barrel" evidence="16">
    <location>
        <begin position="606"/>
        <end position="978"/>
    </location>
</feature>
<keyword evidence="4 11" id="KW-1134">Transmembrane beta strand</keyword>
<dbReference type="NCBIfam" id="TIGR01776">
    <property type="entry name" value="TonB-tbp-lbp"/>
    <property type="match status" value="1"/>
</dbReference>
<dbReference type="RefSeq" id="WP_009767520.1">
    <property type="nucleotide sequence ID" value="NZ_ANIN01000001.1"/>
</dbReference>
<dbReference type="InterPro" id="IPR012910">
    <property type="entry name" value="Plug_dom"/>
</dbReference>
<feature type="chain" id="PRO_5003957810" evidence="15">
    <location>
        <begin position="28"/>
        <end position="1031"/>
    </location>
</feature>
<evidence type="ECO:0000256" key="13">
    <source>
        <dbReference type="RuleBase" id="RU003357"/>
    </source>
</evidence>
<keyword evidence="9" id="KW-0675">Receptor</keyword>
<protein>
    <submittedName>
        <fullName evidence="18">Transferrin binding protein A TbpA</fullName>
    </submittedName>
</protein>
<accession>L2F9I6</accession>
<dbReference type="EMBL" id="ANIN01000001">
    <property type="protein sequence ID" value="ELA09702.1"/>
    <property type="molecule type" value="Genomic_DNA"/>
</dbReference>
<evidence type="ECO:0000256" key="15">
    <source>
        <dbReference type="SAM" id="SignalP"/>
    </source>
</evidence>
<feature type="short sequence motif" description="TonB C-terminal box" evidence="12">
    <location>
        <begin position="1014"/>
        <end position="1031"/>
    </location>
</feature>
<evidence type="ECO:0000256" key="11">
    <source>
        <dbReference type="PROSITE-ProRule" id="PRU01360"/>
    </source>
</evidence>
<keyword evidence="8 11" id="KW-0472">Membrane</keyword>
<feature type="region of interest" description="Disordered" evidence="14">
    <location>
        <begin position="32"/>
        <end position="57"/>
    </location>
</feature>
<dbReference type="CDD" id="cd01347">
    <property type="entry name" value="ligand_gated_channel"/>
    <property type="match status" value="1"/>
</dbReference>
<dbReference type="Pfam" id="PF00593">
    <property type="entry name" value="TonB_dep_Rec_b-barrel"/>
    <property type="match status" value="1"/>
</dbReference>
<evidence type="ECO:0000256" key="6">
    <source>
        <dbReference type="ARBA" id="ARBA00022729"/>
    </source>
</evidence>
<evidence type="ECO:0000256" key="3">
    <source>
        <dbReference type="ARBA" id="ARBA00022448"/>
    </source>
</evidence>
<evidence type="ECO:0000313" key="18">
    <source>
        <dbReference type="EMBL" id="ELA09702.1"/>
    </source>
</evidence>
<sequence>MNTKQPLFKLNALCFALMTVMPVLAIAAPNADNTQTGATDTKTTDKQSKKLPKSKQTNLPTVQLEALKLTQTQELTRTSKDVTGLGKIVKNAETLSKEQVLNIRDLTRYDPGIAVVEQGQGASSGYSIRGMDKNRVAVLVDGLAQAQSYHIQRPVAGGNYANGGAINEIEYENVKAIEISKGANSAEYGSGALSGSVAFVSKNADDLIKDGKDWGVQTKTAYASKNNAWVNSVAAAGKAGGFETAIIYTDRRGTEYKAHDDAYKTTQQITRANAIVDESKRKEWFKIEGEDKPKLQSYITDITETVSAKDYTGKDRLLPNPLKYSSKSLFIRPGYRINNEHYIGAVYEKTKQMFDMQDMTTPKYFTKDDITGKSANNADGGVISRGIYRGDNLGETWHKGRGQNTAQQFTGYGINFARGEFHDEHHTKNRLGLEYVYQNDGNNKWLDKARLSYDKQDIHLDSHRLSTHCSTYPNVDRNCQPDKPFTARESDKHRYNEQRNLFKISLDKQLEIANTTHNVNVQAGYERFNSDLKHDLLHQYGKQEYAAVETRKIPDELKPILIGNSDQAICLANVPFGSQGCNSSNPNWNKYQEFVKNNGGGQVGEKKYKELYDKFYQFNINNKKPDGRTPQTAKTYKPTNFSVQTENLCQSKTNGYADCDGRYIKGQNYHLVLRDNMALGKYVDLGLGLRYDNTKHQSNVAHVDKVVAKNLSYQAGIVVKPTEWLDIAYRYSQGFRMPSFSEMYGWRNGAQKGLDCDGNVLPGGSGWYIGQKTIHCSNLKPEKSINQEIGATFKHNSGRLEVSYFKNRYNNLISHTSGEIKNYKGQKPYTVLSGYYNAQNAELSGVNVLGKLDLNAVNSRLPEGLHSTLAYNHVKVKSKSINPNLVATDIFFDSIQPSRYVLGLGYDHPSQQWGVNAMFTHSAAKNNDELLANEHKIDGTTKEKSTTKARTEPWQTLDLSAYVTLKDNFTLRAGVNNVFNKYYQTWEAVRQTAENNALAPNGTNALHKTSGSYSRYAAPGRNYALALEMKF</sequence>
<proteinExistence type="inferred from homology"/>
<evidence type="ECO:0000259" key="16">
    <source>
        <dbReference type="Pfam" id="PF00593"/>
    </source>
</evidence>
<comment type="subcellular location">
    <subcellularLocation>
        <location evidence="1 11">Cell outer membrane</location>
        <topology evidence="1 11">Multi-pass membrane protein</topology>
    </subcellularLocation>
</comment>
<dbReference type="PATRIC" id="fig|1230338.3.peg.1049"/>
<dbReference type="InterPro" id="IPR039426">
    <property type="entry name" value="TonB-dep_rcpt-like"/>
</dbReference>
<keyword evidence="19" id="KW-1185">Reference proteome</keyword>
<dbReference type="InterPro" id="IPR010948">
    <property type="entry name" value="TonB_lacto/transferrin_rcpt"/>
</dbReference>
<organism evidence="18 19">
    <name type="scientific">Moraxella macacae 0408225</name>
    <dbReference type="NCBI Taxonomy" id="1230338"/>
    <lineage>
        <taxon>Bacteria</taxon>
        <taxon>Pseudomonadati</taxon>
        <taxon>Pseudomonadota</taxon>
        <taxon>Gammaproteobacteria</taxon>
        <taxon>Moraxellales</taxon>
        <taxon>Moraxellaceae</taxon>
        <taxon>Moraxella</taxon>
    </lineage>
</organism>
<dbReference type="AlphaFoldDB" id="L2F9I6"/>
<dbReference type="GO" id="GO:0015344">
    <property type="term" value="F:siderophore uptake transmembrane transporter activity"/>
    <property type="evidence" value="ECO:0007669"/>
    <property type="project" value="TreeGrafter"/>
</dbReference>
<dbReference type="InterPro" id="IPR010949">
    <property type="entry name" value="TonB_Hb/transfer/lactofer_rcpt"/>
</dbReference>
<evidence type="ECO:0000256" key="10">
    <source>
        <dbReference type="ARBA" id="ARBA00023237"/>
    </source>
</evidence>
<evidence type="ECO:0000256" key="12">
    <source>
        <dbReference type="PROSITE-ProRule" id="PRU10144"/>
    </source>
</evidence>
<comment type="similarity">
    <text evidence="2 11 13">Belongs to the TonB-dependent receptor family.</text>
</comment>
<keyword evidence="10 11" id="KW-0998">Cell outer membrane</keyword>
<comment type="caution">
    <text evidence="18">The sequence shown here is derived from an EMBL/GenBank/DDBJ whole genome shotgun (WGS) entry which is preliminary data.</text>
</comment>
<evidence type="ECO:0000259" key="17">
    <source>
        <dbReference type="Pfam" id="PF07715"/>
    </source>
</evidence>
<dbReference type="Pfam" id="PF07715">
    <property type="entry name" value="Plug"/>
    <property type="match status" value="1"/>
</dbReference>
<dbReference type="OrthoDB" id="9764669at2"/>
<dbReference type="GO" id="GO:0009279">
    <property type="term" value="C:cell outer membrane"/>
    <property type="evidence" value="ECO:0007669"/>
    <property type="project" value="UniProtKB-SubCell"/>
</dbReference>
<evidence type="ECO:0000256" key="5">
    <source>
        <dbReference type="ARBA" id="ARBA00022692"/>
    </source>
</evidence>
<dbReference type="PANTHER" id="PTHR30069:SF54">
    <property type="entry name" value="TRANSFERRIN-BINDING PROTEIN A"/>
    <property type="match status" value="1"/>
</dbReference>
<dbReference type="InterPro" id="IPR000531">
    <property type="entry name" value="Beta-barrel_TonB"/>
</dbReference>
<dbReference type="NCBIfam" id="TIGR01786">
    <property type="entry name" value="TonB-hemlactrns"/>
    <property type="match status" value="1"/>
</dbReference>
<evidence type="ECO:0000256" key="14">
    <source>
        <dbReference type="SAM" id="MobiDB-lite"/>
    </source>
</evidence>
<dbReference type="eggNOG" id="COG4771">
    <property type="taxonomic scope" value="Bacteria"/>
</dbReference>
<evidence type="ECO:0000256" key="2">
    <source>
        <dbReference type="ARBA" id="ARBA00009810"/>
    </source>
</evidence>
<evidence type="ECO:0000313" key="19">
    <source>
        <dbReference type="Proteomes" id="UP000023795"/>
    </source>
</evidence>
<dbReference type="PROSITE" id="PS01156">
    <property type="entry name" value="TONB_DEPENDENT_REC_2"/>
    <property type="match status" value="1"/>
</dbReference>
<feature type="signal peptide" evidence="15">
    <location>
        <begin position="1"/>
        <end position="27"/>
    </location>
</feature>
<evidence type="ECO:0000256" key="8">
    <source>
        <dbReference type="ARBA" id="ARBA00023136"/>
    </source>
</evidence>
<dbReference type="GO" id="GO:0044718">
    <property type="term" value="P:siderophore transmembrane transport"/>
    <property type="evidence" value="ECO:0007669"/>
    <property type="project" value="TreeGrafter"/>
</dbReference>
<reference evidence="18 19" key="1">
    <citation type="journal article" date="2013" name="Genome Announc.">
        <title>Genome Sequence of Moraxella macacae 0408225, a Novel Bacterial Species Isolated from a Cynomolgus Macaque with Epistaxis.</title>
        <authorList>
            <person name="Ladner J.T."/>
            <person name="Whitehouse C.A."/>
            <person name="Koroleva G.I."/>
            <person name="Palacios G.F."/>
        </authorList>
    </citation>
    <scope>NUCLEOTIDE SEQUENCE [LARGE SCALE GENOMIC DNA]</scope>
    <source>
        <strain evidence="18 19">0408225</strain>
    </source>
</reference>
<dbReference type="InterPro" id="IPR010917">
    <property type="entry name" value="TonB_rcpt_CS"/>
</dbReference>
<gene>
    <name evidence="18" type="ORF">MOMA_04850</name>
</gene>
<dbReference type="eggNOG" id="COG1629">
    <property type="taxonomic scope" value="Bacteria"/>
</dbReference>
<evidence type="ECO:0000256" key="7">
    <source>
        <dbReference type="ARBA" id="ARBA00023077"/>
    </source>
</evidence>
<dbReference type="Proteomes" id="UP000023795">
    <property type="component" value="Unassembled WGS sequence"/>
</dbReference>
<name>L2F9I6_9GAMM</name>
<dbReference type="Gene3D" id="2.40.170.20">
    <property type="entry name" value="TonB-dependent receptor, beta-barrel domain"/>
    <property type="match status" value="1"/>
</dbReference>
<keyword evidence="5 11" id="KW-0812">Transmembrane</keyword>
<keyword evidence="3 11" id="KW-0813">Transport</keyword>
<evidence type="ECO:0000256" key="4">
    <source>
        <dbReference type="ARBA" id="ARBA00022452"/>
    </source>
</evidence>
<keyword evidence="6 15" id="KW-0732">Signal</keyword>
<dbReference type="STRING" id="1230338.MOMA_04850"/>